<protein>
    <submittedName>
        <fullName evidence="2">Uncharacterized protein</fullName>
    </submittedName>
</protein>
<gene>
    <name evidence="2" type="ORF">C1645_791530</name>
</gene>
<dbReference type="AlphaFoldDB" id="A0A397S824"/>
<dbReference type="EMBL" id="QKYT01000873">
    <property type="protein sequence ID" value="RIA80949.1"/>
    <property type="molecule type" value="Genomic_DNA"/>
</dbReference>
<name>A0A397S824_9GLOM</name>
<evidence type="ECO:0000313" key="3">
    <source>
        <dbReference type="Proteomes" id="UP000265703"/>
    </source>
</evidence>
<keyword evidence="1" id="KW-1133">Transmembrane helix</keyword>
<reference evidence="2 3" key="1">
    <citation type="submission" date="2018-06" db="EMBL/GenBank/DDBJ databases">
        <title>Comparative genomics reveals the genomic features of Rhizophagus irregularis, R. cerebriforme, R. diaphanum and Gigaspora rosea, and their symbiotic lifestyle signature.</title>
        <authorList>
            <person name="Morin E."/>
            <person name="San Clemente H."/>
            <person name="Chen E.C.H."/>
            <person name="De La Providencia I."/>
            <person name="Hainaut M."/>
            <person name="Kuo A."/>
            <person name="Kohler A."/>
            <person name="Murat C."/>
            <person name="Tang N."/>
            <person name="Roy S."/>
            <person name="Loubradou J."/>
            <person name="Henrissat B."/>
            <person name="Grigoriev I.V."/>
            <person name="Corradi N."/>
            <person name="Roux C."/>
            <person name="Martin F.M."/>
        </authorList>
    </citation>
    <scope>NUCLEOTIDE SEQUENCE [LARGE SCALE GENOMIC DNA]</scope>
    <source>
        <strain evidence="2 3">DAOM 227022</strain>
    </source>
</reference>
<evidence type="ECO:0000256" key="1">
    <source>
        <dbReference type="SAM" id="Phobius"/>
    </source>
</evidence>
<keyword evidence="1" id="KW-0812">Transmembrane</keyword>
<feature type="non-terminal residue" evidence="2">
    <location>
        <position position="361"/>
    </location>
</feature>
<evidence type="ECO:0000313" key="2">
    <source>
        <dbReference type="EMBL" id="RIA80949.1"/>
    </source>
</evidence>
<keyword evidence="3" id="KW-1185">Reference proteome</keyword>
<keyword evidence="1" id="KW-0472">Membrane</keyword>
<accession>A0A397S824</accession>
<dbReference type="Proteomes" id="UP000265703">
    <property type="component" value="Unassembled WGS sequence"/>
</dbReference>
<proteinExistence type="predicted"/>
<comment type="caution">
    <text evidence="2">The sequence shown here is derived from an EMBL/GenBank/DDBJ whole genome shotgun (WGS) entry which is preliminary data.</text>
</comment>
<organism evidence="2 3">
    <name type="scientific">Glomus cerebriforme</name>
    <dbReference type="NCBI Taxonomy" id="658196"/>
    <lineage>
        <taxon>Eukaryota</taxon>
        <taxon>Fungi</taxon>
        <taxon>Fungi incertae sedis</taxon>
        <taxon>Mucoromycota</taxon>
        <taxon>Glomeromycotina</taxon>
        <taxon>Glomeromycetes</taxon>
        <taxon>Glomerales</taxon>
        <taxon>Glomeraceae</taxon>
        <taxon>Glomus</taxon>
    </lineage>
</organism>
<feature type="transmembrane region" description="Helical" evidence="1">
    <location>
        <begin position="228"/>
        <end position="250"/>
    </location>
</feature>
<feature type="transmembrane region" description="Helical" evidence="1">
    <location>
        <begin position="20"/>
        <end position="39"/>
    </location>
</feature>
<dbReference type="OrthoDB" id="2341611at2759"/>
<sequence length="361" mass="42406">MLFLDSLCNYRTTEPIWFRFFRGSFAITLTVIIIYYSIIQFEKIGTEASTNIRLLQHYFHSQLDINMCTNKIDGLSCQSCQLDLLFDFTDLFDSGCNPYFNHSYVSIPDNTLSLSLDSYNIYEHGSDFAKINITRFSKTYSEEVGSYIILNQYDYLFPLGQSYVMSFKPIIINNNRNDYEIDNEYILELNPQLEQLPEKSGQLNSDEPLVEFIQLSDPRIEETKKFGLADFISNVGGFYSAIAGIFYLLFGMQKHEPWGWVQKYFFSYMPCQCRQSIKRSFARKYVSSAGIPLVEKVNKRPEGSSLEERVQMLETLLRDYYLDDYYLEKVKNVRIKHKKLLKKYNEIDRQYNENAELDDSL</sequence>